<proteinExistence type="predicted"/>
<keyword evidence="6" id="KW-1185">Reference proteome</keyword>
<dbReference type="InterPro" id="IPR036388">
    <property type="entry name" value="WH-like_DNA-bd_sf"/>
</dbReference>
<reference evidence="5" key="2">
    <citation type="submission" date="2020-09" db="EMBL/GenBank/DDBJ databases">
        <authorList>
            <person name="Sun Q."/>
            <person name="Kim S."/>
        </authorList>
    </citation>
    <scope>NUCLEOTIDE SEQUENCE</scope>
    <source>
        <strain evidence="5">KCTC 42731</strain>
    </source>
</reference>
<dbReference type="InterPro" id="IPR000835">
    <property type="entry name" value="HTH_MarR-typ"/>
</dbReference>
<dbReference type="GO" id="GO:0003677">
    <property type="term" value="F:DNA binding"/>
    <property type="evidence" value="ECO:0007669"/>
    <property type="project" value="UniProtKB-KW"/>
</dbReference>
<evidence type="ECO:0000313" key="6">
    <source>
        <dbReference type="Proteomes" id="UP000623842"/>
    </source>
</evidence>
<evidence type="ECO:0000256" key="3">
    <source>
        <dbReference type="ARBA" id="ARBA00023163"/>
    </source>
</evidence>
<keyword evidence="1" id="KW-0805">Transcription regulation</keyword>
<reference evidence="5" key="1">
    <citation type="journal article" date="2014" name="Int. J. Syst. Evol. Microbiol.">
        <title>Complete genome sequence of Corynebacterium casei LMG S-19264T (=DSM 44701T), isolated from a smear-ripened cheese.</title>
        <authorList>
            <consortium name="US DOE Joint Genome Institute (JGI-PGF)"/>
            <person name="Walter F."/>
            <person name="Albersmeier A."/>
            <person name="Kalinowski J."/>
            <person name="Ruckert C."/>
        </authorList>
    </citation>
    <scope>NUCLEOTIDE SEQUENCE</scope>
    <source>
        <strain evidence="5">KCTC 42731</strain>
    </source>
</reference>
<keyword evidence="2" id="KW-0238">DNA-binding</keyword>
<accession>A0A919ELL7</accession>
<name>A0A919ELL7_9GAMM</name>
<dbReference type="RefSeq" id="WP_189769967.1">
    <property type="nucleotide sequence ID" value="NZ_BNCK01000004.1"/>
</dbReference>
<evidence type="ECO:0000259" key="4">
    <source>
        <dbReference type="PROSITE" id="PS50995"/>
    </source>
</evidence>
<comment type="caution">
    <text evidence="5">The sequence shown here is derived from an EMBL/GenBank/DDBJ whole genome shotgun (WGS) entry which is preliminary data.</text>
</comment>
<gene>
    <name evidence="5" type="ORF">GCM10017161_20200</name>
</gene>
<dbReference type="SMART" id="SM00347">
    <property type="entry name" value="HTH_MARR"/>
    <property type="match status" value="1"/>
</dbReference>
<organism evidence="5 6">
    <name type="scientific">Thalassotalea marina</name>
    <dbReference type="NCBI Taxonomy" id="1673741"/>
    <lineage>
        <taxon>Bacteria</taxon>
        <taxon>Pseudomonadati</taxon>
        <taxon>Pseudomonadota</taxon>
        <taxon>Gammaproteobacteria</taxon>
        <taxon>Alteromonadales</taxon>
        <taxon>Colwelliaceae</taxon>
        <taxon>Thalassotalea</taxon>
    </lineage>
</organism>
<dbReference type="PANTHER" id="PTHR42756:SF1">
    <property type="entry name" value="TRANSCRIPTIONAL REPRESSOR OF EMRAB OPERON"/>
    <property type="match status" value="1"/>
</dbReference>
<dbReference type="PROSITE" id="PS50995">
    <property type="entry name" value="HTH_MARR_2"/>
    <property type="match status" value="1"/>
</dbReference>
<evidence type="ECO:0000256" key="1">
    <source>
        <dbReference type="ARBA" id="ARBA00023015"/>
    </source>
</evidence>
<dbReference type="PANTHER" id="PTHR42756">
    <property type="entry name" value="TRANSCRIPTIONAL REGULATOR, MARR"/>
    <property type="match status" value="1"/>
</dbReference>
<dbReference type="SUPFAM" id="SSF46785">
    <property type="entry name" value="Winged helix' DNA-binding domain"/>
    <property type="match status" value="1"/>
</dbReference>
<dbReference type="Pfam" id="PF12802">
    <property type="entry name" value="MarR_2"/>
    <property type="match status" value="1"/>
</dbReference>
<dbReference type="EMBL" id="BNCK01000004">
    <property type="protein sequence ID" value="GHF92107.1"/>
    <property type="molecule type" value="Genomic_DNA"/>
</dbReference>
<dbReference type="InterPro" id="IPR036390">
    <property type="entry name" value="WH_DNA-bd_sf"/>
</dbReference>
<dbReference type="Gene3D" id="1.10.10.10">
    <property type="entry name" value="Winged helix-like DNA-binding domain superfamily/Winged helix DNA-binding domain"/>
    <property type="match status" value="1"/>
</dbReference>
<keyword evidence="3" id="KW-0804">Transcription</keyword>
<dbReference type="Proteomes" id="UP000623842">
    <property type="component" value="Unassembled WGS sequence"/>
</dbReference>
<feature type="domain" description="HTH marR-type" evidence="4">
    <location>
        <begin position="1"/>
        <end position="161"/>
    </location>
</feature>
<sequence>MNDSLTNNLLLQNMLFTGKVSTDFGNLISVQMTPVYESLGIIIPVKSSSIMAMIKKHKIISLADLSKALHQSHQLVNQKLPKLHQLNLITKESDPNDKRCKVFSLTEQGEKQVQLLTEQSEKIRELFCGLSTELGVDIHALLESAIDALNNESLLTRFEKL</sequence>
<evidence type="ECO:0000256" key="2">
    <source>
        <dbReference type="ARBA" id="ARBA00023125"/>
    </source>
</evidence>
<dbReference type="AlphaFoldDB" id="A0A919ELL7"/>
<protein>
    <recommendedName>
        <fullName evidence="4">HTH marR-type domain-containing protein</fullName>
    </recommendedName>
</protein>
<dbReference type="GO" id="GO:0003700">
    <property type="term" value="F:DNA-binding transcription factor activity"/>
    <property type="evidence" value="ECO:0007669"/>
    <property type="project" value="InterPro"/>
</dbReference>
<evidence type="ECO:0000313" key="5">
    <source>
        <dbReference type="EMBL" id="GHF92107.1"/>
    </source>
</evidence>